<dbReference type="InterPro" id="IPR010402">
    <property type="entry name" value="CCT_domain"/>
</dbReference>
<dbReference type="InterPro" id="IPR045281">
    <property type="entry name" value="CONSTANS-like"/>
</dbReference>
<evidence type="ECO:0000256" key="4">
    <source>
        <dbReference type="SAM" id="MobiDB-lite"/>
    </source>
</evidence>
<evidence type="ECO:0000256" key="2">
    <source>
        <dbReference type="ARBA" id="ARBA00023242"/>
    </source>
</evidence>
<sequence length="257" mass="28680">MYAHHSTAFPRASDSLGDSPPFPPTLAPPPPALAHSAPFLHDQLLAGAEFDSLNETMRLLSSEVSNNNSCSSGCSSYGSPSSLASHSAQRPSLIQRSVSSHSLQKNSTHRVFSSVAEFFESNAGPVRRVYSTGDLQGTNMVHHSCYRSESPLSNESNAIIEGMSAKACRYSPEERKERIERYRSKRNQRNFNKKIKYACRKTLADSRPRIRGRFARNDEIEKNSDQVQWNNIGGEEDEEEDDNWINLLDAFSSNLIP</sequence>
<feature type="region of interest" description="Disordered" evidence="4">
    <location>
        <begin position="1"/>
        <end position="34"/>
    </location>
</feature>
<feature type="domain" description="CCT" evidence="5">
    <location>
        <begin position="175"/>
        <end position="217"/>
    </location>
</feature>
<evidence type="ECO:0000256" key="1">
    <source>
        <dbReference type="ARBA" id="ARBA00004123"/>
    </source>
</evidence>
<feature type="region of interest" description="Disordered" evidence="4">
    <location>
        <begin position="81"/>
        <end position="101"/>
    </location>
</feature>
<feature type="compositionally biased region" description="Polar residues" evidence="4">
    <location>
        <begin position="88"/>
        <end position="101"/>
    </location>
</feature>
<dbReference type="EMBL" id="VOIH02000002">
    <property type="protein sequence ID" value="KAF3453784.1"/>
    <property type="molecule type" value="Genomic_DNA"/>
</dbReference>
<dbReference type="GO" id="GO:0003700">
    <property type="term" value="F:DNA-binding transcription factor activity"/>
    <property type="evidence" value="ECO:0007669"/>
    <property type="project" value="TreeGrafter"/>
</dbReference>
<evidence type="ECO:0000313" key="6">
    <source>
        <dbReference type="EMBL" id="KAF3453784.1"/>
    </source>
</evidence>
<dbReference type="PANTHER" id="PTHR31319">
    <property type="entry name" value="ZINC FINGER PROTEIN CONSTANS-LIKE 4"/>
    <property type="match status" value="1"/>
</dbReference>
<dbReference type="Proteomes" id="UP000796880">
    <property type="component" value="Unassembled WGS sequence"/>
</dbReference>
<dbReference type="GO" id="GO:0009909">
    <property type="term" value="P:regulation of flower development"/>
    <property type="evidence" value="ECO:0007669"/>
    <property type="project" value="InterPro"/>
</dbReference>
<organism evidence="6 7">
    <name type="scientific">Rhamnella rubrinervis</name>
    <dbReference type="NCBI Taxonomy" id="2594499"/>
    <lineage>
        <taxon>Eukaryota</taxon>
        <taxon>Viridiplantae</taxon>
        <taxon>Streptophyta</taxon>
        <taxon>Embryophyta</taxon>
        <taxon>Tracheophyta</taxon>
        <taxon>Spermatophyta</taxon>
        <taxon>Magnoliopsida</taxon>
        <taxon>eudicotyledons</taxon>
        <taxon>Gunneridae</taxon>
        <taxon>Pentapetalae</taxon>
        <taxon>rosids</taxon>
        <taxon>fabids</taxon>
        <taxon>Rosales</taxon>
        <taxon>Rhamnaceae</taxon>
        <taxon>rhamnoid group</taxon>
        <taxon>Rhamneae</taxon>
        <taxon>Rhamnella</taxon>
    </lineage>
</organism>
<evidence type="ECO:0000256" key="3">
    <source>
        <dbReference type="PROSITE-ProRule" id="PRU00357"/>
    </source>
</evidence>
<dbReference type="AlphaFoldDB" id="A0A8K0MPV2"/>
<keyword evidence="7" id="KW-1185">Reference proteome</keyword>
<dbReference type="Pfam" id="PF06203">
    <property type="entry name" value="CCT"/>
    <property type="match status" value="1"/>
</dbReference>
<gene>
    <name evidence="6" type="ORF">FNV43_RR04225</name>
</gene>
<feature type="compositionally biased region" description="Pro residues" evidence="4">
    <location>
        <begin position="20"/>
        <end position="32"/>
    </location>
</feature>
<dbReference type="GO" id="GO:0005634">
    <property type="term" value="C:nucleus"/>
    <property type="evidence" value="ECO:0007669"/>
    <property type="project" value="UniProtKB-SubCell"/>
</dbReference>
<evidence type="ECO:0000313" key="7">
    <source>
        <dbReference type="Proteomes" id="UP000796880"/>
    </source>
</evidence>
<comment type="subcellular location">
    <subcellularLocation>
        <location evidence="1 3">Nucleus</location>
    </subcellularLocation>
</comment>
<keyword evidence="2 3" id="KW-0539">Nucleus</keyword>
<dbReference type="OrthoDB" id="153872at2759"/>
<evidence type="ECO:0000259" key="5">
    <source>
        <dbReference type="PROSITE" id="PS51017"/>
    </source>
</evidence>
<dbReference type="PROSITE" id="PS51017">
    <property type="entry name" value="CCT"/>
    <property type="match status" value="1"/>
</dbReference>
<dbReference type="PANTHER" id="PTHR31319:SF114">
    <property type="entry name" value="OS12G0262400 PROTEIN"/>
    <property type="match status" value="1"/>
</dbReference>
<name>A0A8K0MPV2_9ROSA</name>
<protein>
    <recommendedName>
        <fullName evidence="5">CCT domain-containing protein</fullName>
    </recommendedName>
</protein>
<reference evidence="6" key="1">
    <citation type="submission" date="2020-03" db="EMBL/GenBank/DDBJ databases">
        <title>A high-quality chromosome-level genome assembly of a woody plant with both climbing and erect habits, Rhamnella rubrinervis.</title>
        <authorList>
            <person name="Lu Z."/>
            <person name="Yang Y."/>
            <person name="Zhu X."/>
            <person name="Sun Y."/>
        </authorList>
    </citation>
    <scope>NUCLEOTIDE SEQUENCE</scope>
    <source>
        <strain evidence="6">BYM</strain>
        <tissue evidence="6">Leaf</tissue>
    </source>
</reference>
<accession>A0A8K0MPV2</accession>
<comment type="caution">
    <text evidence="6">The sequence shown here is derived from an EMBL/GenBank/DDBJ whole genome shotgun (WGS) entry which is preliminary data.</text>
</comment>
<proteinExistence type="predicted"/>